<proteinExistence type="predicted"/>
<evidence type="ECO:0000313" key="2">
    <source>
        <dbReference type="Proteomes" id="UP001611075"/>
    </source>
</evidence>
<gene>
    <name evidence="1" type="ORF">ACH4OY_30280</name>
</gene>
<reference evidence="1 2" key="1">
    <citation type="submission" date="2024-10" db="EMBL/GenBank/DDBJ databases">
        <title>The Natural Products Discovery Center: Release of the First 8490 Sequenced Strains for Exploring Actinobacteria Biosynthetic Diversity.</title>
        <authorList>
            <person name="Kalkreuter E."/>
            <person name="Kautsar S.A."/>
            <person name="Yang D."/>
            <person name="Bader C.D."/>
            <person name="Teijaro C.N."/>
            <person name="Fluegel L."/>
            <person name="Davis C.M."/>
            <person name="Simpson J.R."/>
            <person name="Lauterbach L."/>
            <person name="Steele A.D."/>
            <person name="Gui C."/>
            <person name="Meng S."/>
            <person name="Li G."/>
            <person name="Viehrig K."/>
            <person name="Ye F."/>
            <person name="Su P."/>
            <person name="Kiefer A.F."/>
            <person name="Nichols A."/>
            <person name="Cepeda A.J."/>
            <person name="Yan W."/>
            <person name="Fan B."/>
            <person name="Jiang Y."/>
            <person name="Adhikari A."/>
            <person name="Zheng C.-J."/>
            <person name="Schuster L."/>
            <person name="Cowan T.M."/>
            <person name="Smanski M.J."/>
            <person name="Chevrette M.G."/>
            <person name="De Carvalho L.P.S."/>
            <person name="Shen B."/>
        </authorList>
    </citation>
    <scope>NUCLEOTIDE SEQUENCE [LARGE SCALE GENOMIC DNA]</scope>
    <source>
        <strain evidence="1 2">NPDC021253</strain>
    </source>
</reference>
<keyword evidence="2" id="KW-1185">Reference proteome</keyword>
<protein>
    <submittedName>
        <fullName evidence="1">Uncharacterized protein</fullName>
    </submittedName>
</protein>
<organism evidence="1 2">
    <name type="scientific">Micromonospora rubida</name>
    <dbReference type="NCBI Taxonomy" id="2697657"/>
    <lineage>
        <taxon>Bacteria</taxon>
        <taxon>Bacillati</taxon>
        <taxon>Actinomycetota</taxon>
        <taxon>Actinomycetes</taxon>
        <taxon>Micromonosporales</taxon>
        <taxon>Micromonosporaceae</taxon>
        <taxon>Micromonospora</taxon>
    </lineage>
</organism>
<evidence type="ECO:0000313" key="1">
    <source>
        <dbReference type="EMBL" id="MFI0796938.1"/>
    </source>
</evidence>
<name>A0ABW7ST96_9ACTN</name>
<comment type="caution">
    <text evidence="1">The sequence shown here is derived from an EMBL/GenBank/DDBJ whole genome shotgun (WGS) entry which is preliminary data.</text>
</comment>
<dbReference type="Proteomes" id="UP001611075">
    <property type="component" value="Unassembled WGS sequence"/>
</dbReference>
<dbReference type="EMBL" id="JBIRPU010000038">
    <property type="protein sequence ID" value="MFI0796938.1"/>
    <property type="molecule type" value="Genomic_DNA"/>
</dbReference>
<dbReference type="RefSeq" id="WP_396685504.1">
    <property type="nucleotide sequence ID" value="NZ_JBIRPU010000038.1"/>
</dbReference>
<accession>A0ABW7ST96</accession>
<sequence length="163" mass="17666">MSPLNPTRPDTDGAQRGTKTLRLLAAAVTLLLTAVALVVTTTPAQAASGCRSAPYSAKFGMHDPFSMFDGMEDSYFPRSGSYRTTSQCRDIQVKNTEAGGAWGGPFWACVVWVGRATCANGWTYVPAGQWRNLATNVKDGTRFYLFMQTNLGTYNAAYGVGEW</sequence>